<organism evidence="1">
    <name type="scientific">Myoviridae sp. ct6eX13</name>
    <dbReference type="NCBI Taxonomy" id="2827660"/>
    <lineage>
        <taxon>Viruses</taxon>
        <taxon>Duplodnaviria</taxon>
        <taxon>Heunggongvirae</taxon>
        <taxon>Uroviricota</taxon>
        <taxon>Caudoviricetes</taxon>
    </lineage>
</organism>
<reference evidence="1" key="1">
    <citation type="journal article" date="2021" name="Proc. Natl. Acad. Sci. U.S.A.">
        <title>A Catalog of Tens of Thousands of Viruses from Human Metagenomes Reveals Hidden Associations with Chronic Diseases.</title>
        <authorList>
            <person name="Tisza M.J."/>
            <person name="Buck C.B."/>
        </authorList>
    </citation>
    <scope>NUCLEOTIDE SEQUENCE</scope>
    <source>
        <strain evidence="1">Ct6eX13</strain>
    </source>
</reference>
<evidence type="ECO:0000313" key="1">
    <source>
        <dbReference type="EMBL" id="DAF58340.1"/>
    </source>
</evidence>
<accession>A0A8S5T4R9</accession>
<protein>
    <submittedName>
        <fullName evidence="1">Uncharacterized protein</fullName>
    </submittedName>
</protein>
<dbReference type="EMBL" id="BK032750">
    <property type="protein sequence ID" value="DAF58340.1"/>
    <property type="molecule type" value="Genomic_DNA"/>
</dbReference>
<proteinExistence type="predicted"/>
<name>A0A8S5T4R9_9CAUD</name>
<sequence length="78" mass="8505">MRYAIVTGGAVTNVIALWETNAGEFPDAVALHDRPVGIGDTYSEGKFYRDGKEVLTAQEEIEQYKAALQTLGVVTDED</sequence>